<name>A0ABD1U544_9LAMI</name>
<feature type="compositionally biased region" description="Pro residues" evidence="1">
    <location>
        <begin position="32"/>
        <end position="52"/>
    </location>
</feature>
<protein>
    <submittedName>
        <fullName evidence="2">Uncharacterized protein</fullName>
    </submittedName>
</protein>
<dbReference type="AlphaFoldDB" id="A0ABD1U544"/>
<comment type="caution">
    <text evidence="2">The sequence shown here is derived from an EMBL/GenBank/DDBJ whole genome shotgun (WGS) entry which is preliminary data.</text>
</comment>
<dbReference type="Proteomes" id="UP001604277">
    <property type="component" value="Unassembled WGS sequence"/>
</dbReference>
<gene>
    <name evidence="2" type="ORF">Fot_24046</name>
</gene>
<organism evidence="2 3">
    <name type="scientific">Forsythia ovata</name>
    <dbReference type="NCBI Taxonomy" id="205694"/>
    <lineage>
        <taxon>Eukaryota</taxon>
        <taxon>Viridiplantae</taxon>
        <taxon>Streptophyta</taxon>
        <taxon>Embryophyta</taxon>
        <taxon>Tracheophyta</taxon>
        <taxon>Spermatophyta</taxon>
        <taxon>Magnoliopsida</taxon>
        <taxon>eudicotyledons</taxon>
        <taxon>Gunneridae</taxon>
        <taxon>Pentapetalae</taxon>
        <taxon>asterids</taxon>
        <taxon>lamiids</taxon>
        <taxon>Lamiales</taxon>
        <taxon>Oleaceae</taxon>
        <taxon>Forsythieae</taxon>
        <taxon>Forsythia</taxon>
    </lineage>
</organism>
<sequence length="102" mass="10475">MENKSDRPPAPPPAIPDPRFQLPSTLLLPQKPVAPTPPPAIPAPPVLSPAPPTGTGSGSELSKNDTGVNNNVPMEDNVETNDSFPESRAGKDSGNEDGGALC</sequence>
<proteinExistence type="predicted"/>
<evidence type="ECO:0000313" key="2">
    <source>
        <dbReference type="EMBL" id="KAL2520123.1"/>
    </source>
</evidence>
<keyword evidence="3" id="KW-1185">Reference proteome</keyword>
<dbReference type="EMBL" id="JBFOLJ010000007">
    <property type="protein sequence ID" value="KAL2520123.1"/>
    <property type="molecule type" value="Genomic_DNA"/>
</dbReference>
<evidence type="ECO:0000313" key="3">
    <source>
        <dbReference type="Proteomes" id="UP001604277"/>
    </source>
</evidence>
<reference evidence="3" key="1">
    <citation type="submission" date="2024-07" db="EMBL/GenBank/DDBJ databases">
        <title>Two chromosome-level genome assemblies of Korean endemic species Abeliophyllum distichum and Forsythia ovata (Oleaceae).</title>
        <authorList>
            <person name="Jang H."/>
        </authorList>
    </citation>
    <scope>NUCLEOTIDE SEQUENCE [LARGE SCALE GENOMIC DNA]</scope>
</reference>
<evidence type="ECO:0000256" key="1">
    <source>
        <dbReference type="SAM" id="MobiDB-lite"/>
    </source>
</evidence>
<accession>A0ABD1U544</accession>
<feature type="compositionally biased region" description="Polar residues" evidence="1">
    <location>
        <begin position="58"/>
        <end position="72"/>
    </location>
</feature>
<feature type="region of interest" description="Disordered" evidence="1">
    <location>
        <begin position="1"/>
        <end position="102"/>
    </location>
</feature>